<evidence type="ECO:0000256" key="2">
    <source>
        <dbReference type="ARBA" id="ARBA00022475"/>
    </source>
</evidence>
<dbReference type="PANTHER" id="PTHR10010">
    <property type="entry name" value="SOLUTE CARRIER FAMILY 34 SODIUM PHOSPHATE , MEMBER 2-RELATED"/>
    <property type="match status" value="1"/>
</dbReference>
<evidence type="ECO:0000256" key="3">
    <source>
        <dbReference type="ARBA" id="ARBA00022692"/>
    </source>
</evidence>
<keyword evidence="4 6" id="KW-1133">Transmembrane helix</keyword>
<dbReference type="Pfam" id="PF02690">
    <property type="entry name" value="Na_Pi_cotrans"/>
    <property type="match status" value="2"/>
</dbReference>
<evidence type="ECO:0000256" key="1">
    <source>
        <dbReference type="ARBA" id="ARBA00004651"/>
    </source>
</evidence>
<feature type="transmembrane region" description="Helical" evidence="6">
    <location>
        <begin position="242"/>
        <end position="261"/>
    </location>
</feature>
<feature type="transmembrane region" description="Helical" evidence="6">
    <location>
        <begin position="46"/>
        <end position="65"/>
    </location>
</feature>
<feature type="transmembrane region" description="Helical" evidence="6">
    <location>
        <begin position="281"/>
        <end position="300"/>
    </location>
</feature>
<dbReference type="GO" id="GO:0005436">
    <property type="term" value="F:sodium:phosphate symporter activity"/>
    <property type="evidence" value="ECO:0007669"/>
    <property type="project" value="InterPro"/>
</dbReference>
<comment type="caution">
    <text evidence="7">The sequence shown here is derived from an EMBL/GenBank/DDBJ whole genome shotgun (WGS) entry which is preliminary data.</text>
</comment>
<dbReference type="NCBIfam" id="TIGR00704">
    <property type="entry name" value="NaPi_cotrn_rel"/>
    <property type="match status" value="1"/>
</dbReference>
<feature type="transmembrane region" description="Helical" evidence="6">
    <location>
        <begin position="71"/>
        <end position="93"/>
    </location>
</feature>
<protein>
    <submittedName>
        <fullName evidence="7">Na/Pi cotransporter family protein</fullName>
    </submittedName>
</protein>
<dbReference type="AlphaFoldDB" id="A0A7K4BYI2"/>
<dbReference type="InterPro" id="IPR003841">
    <property type="entry name" value="Na/Pi_transpt"/>
</dbReference>
<dbReference type="EMBL" id="JAAZKV010000007">
    <property type="protein sequence ID" value="NMA44316.1"/>
    <property type="molecule type" value="Genomic_DNA"/>
</dbReference>
<keyword evidence="5 6" id="KW-0472">Membrane</keyword>
<feature type="transmembrane region" description="Helical" evidence="6">
    <location>
        <begin position="105"/>
        <end position="127"/>
    </location>
</feature>
<feature type="transmembrane region" description="Helical" evidence="6">
    <location>
        <begin position="196"/>
        <end position="221"/>
    </location>
</feature>
<sequence length="539" mass="60212">MFEFFSWELFFSIFAALALFLYGIDNFSKEVQKALGENFRNLLSKLTQFPVVGVFLGAIVTAIVQSSAATTVITVSLVNAGVLSFGQTLGIIIGSNIGTTITSQLVALNLTYVAPIFIVIGFVIDIFGRKYKFVGKPLFYFGLVFFSLNLLSVTVQPFVRDPFILDLFSNLSSPLLGVVVGFIFTVMMQSSSVTSGVIIVLAQSGLVTFAQGLPIILGANIGSTTTSLIASRKMDLFARRTAIAHTFFNVVGVLLILPFLIPFSDLVISFGGNEAQMIANAHVLFNVFTAIVFLIIINYWKKAIEFLVPGDEKEIVFKTKYLPNKIPEDTTLAFKLVESEMRNAIDITHDTFRAAVESLDTKDDLKKQNYLFSRVTKLVSLGDFINKKIQIFLFDISKRKLGDNSAQKLGIYVRSLSEIKRIQNLASDISNLNQLAIEKNANLARSYVVEFKEIYSLLDKNLEYLSKEYPNISKACFSKMQINDAILREKLTKAYHNQIKEISKESESTDQTFLELLSIIESAASRIRELRKMNEKRTN</sequence>
<dbReference type="GO" id="GO:0005886">
    <property type="term" value="C:plasma membrane"/>
    <property type="evidence" value="ECO:0007669"/>
    <property type="project" value="UniProtKB-SubCell"/>
</dbReference>
<evidence type="ECO:0000313" key="7">
    <source>
        <dbReference type="EMBL" id="NMA44316.1"/>
    </source>
</evidence>
<reference evidence="7 8" key="1">
    <citation type="journal article" date="2020" name="Biotechnol. Biofuels">
        <title>New insights from the biogas microbiome by comprehensive genome-resolved metagenomics of nearly 1600 species originating from multiple anaerobic digesters.</title>
        <authorList>
            <person name="Campanaro S."/>
            <person name="Treu L."/>
            <person name="Rodriguez-R L.M."/>
            <person name="Kovalovszki A."/>
            <person name="Ziels R.M."/>
            <person name="Maus I."/>
            <person name="Zhu X."/>
            <person name="Kougias P.G."/>
            <person name="Basile A."/>
            <person name="Luo G."/>
            <person name="Schluter A."/>
            <person name="Konstantinidis K.T."/>
            <person name="Angelidaki I."/>
        </authorList>
    </citation>
    <scope>NUCLEOTIDE SEQUENCE [LARGE SCALE GENOMIC DNA]</scope>
    <source>
        <strain evidence="7">AS22ysBPME_79</strain>
    </source>
</reference>
<accession>A0A7K4BYI2</accession>
<dbReference type="InterPro" id="IPR004633">
    <property type="entry name" value="NaPi_cotrn-rel/YqeW-like"/>
</dbReference>
<dbReference type="NCBIfam" id="NF037997">
    <property type="entry name" value="Na_Pi_symport"/>
    <property type="match status" value="1"/>
</dbReference>
<proteinExistence type="predicted"/>
<organism evidence="7 8">
    <name type="scientific">Candidatus Iainarchaeum sp</name>
    <dbReference type="NCBI Taxonomy" id="3101447"/>
    <lineage>
        <taxon>Archaea</taxon>
        <taxon>Candidatus Iainarchaeota</taxon>
        <taxon>Candidatus Iainarchaeia</taxon>
        <taxon>Candidatus Iainarchaeales</taxon>
        <taxon>Candidatus Iainarchaeaceae</taxon>
        <taxon>Candidatus Iainarchaeum</taxon>
    </lineage>
</organism>
<evidence type="ECO:0000313" key="8">
    <source>
        <dbReference type="Proteomes" id="UP000526302"/>
    </source>
</evidence>
<evidence type="ECO:0000256" key="5">
    <source>
        <dbReference type="ARBA" id="ARBA00023136"/>
    </source>
</evidence>
<feature type="transmembrane region" description="Helical" evidence="6">
    <location>
        <begin position="171"/>
        <end position="190"/>
    </location>
</feature>
<dbReference type="Proteomes" id="UP000526302">
    <property type="component" value="Unassembled WGS sequence"/>
</dbReference>
<evidence type="ECO:0000256" key="4">
    <source>
        <dbReference type="ARBA" id="ARBA00022989"/>
    </source>
</evidence>
<comment type="subcellular location">
    <subcellularLocation>
        <location evidence="1">Cell membrane</location>
        <topology evidence="1">Multi-pass membrane protein</topology>
    </subcellularLocation>
</comment>
<feature type="transmembrane region" description="Helical" evidence="6">
    <location>
        <begin position="139"/>
        <end position="159"/>
    </location>
</feature>
<name>A0A7K4BYI2_9ARCH</name>
<feature type="transmembrane region" description="Helical" evidence="6">
    <location>
        <begin position="6"/>
        <end position="25"/>
    </location>
</feature>
<keyword evidence="3 6" id="KW-0812">Transmembrane</keyword>
<evidence type="ECO:0000256" key="6">
    <source>
        <dbReference type="SAM" id="Phobius"/>
    </source>
</evidence>
<keyword evidence="2" id="KW-1003">Cell membrane</keyword>
<dbReference type="GO" id="GO:0044341">
    <property type="term" value="P:sodium-dependent phosphate transport"/>
    <property type="evidence" value="ECO:0007669"/>
    <property type="project" value="InterPro"/>
</dbReference>
<gene>
    <name evidence="7" type="ORF">GX950_00680</name>
</gene>
<dbReference type="PANTHER" id="PTHR10010:SF46">
    <property type="entry name" value="SODIUM-DEPENDENT PHOSPHATE TRANSPORT PROTEIN 2B"/>
    <property type="match status" value="1"/>
</dbReference>